<accession>A0A1N7J641</accession>
<name>A0A1N7J641_9RHOB</name>
<keyword evidence="2" id="KW-1185">Reference proteome</keyword>
<dbReference type="InterPro" id="IPR008767">
    <property type="entry name" value="Phage_SPP1_head-tail_adaptor"/>
</dbReference>
<reference evidence="2" key="1">
    <citation type="submission" date="2017-01" db="EMBL/GenBank/DDBJ databases">
        <authorList>
            <person name="Varghese N."/>
            <person name="Submissions S."/>
        </authorList>
    </citation>
    <scope>NUCLEOTIDE SEQUENCE [LARGE SCALE GENOMIC DNA]</scope>
    <source>
        <strain evidence="2">DSM 19945</strain>
    </source>
</reference>
<dbReference type="RefSeq" id="WP_076483334.1">
    <property type="nucleotide sequence ID" value="NZ_FTOG01000001.1"/>
</dbReference>
<dbReference type="Pfam" id="PF05521">
    <property type="entry name" value="Phage_HCP"/>
    <property type="match status" value="1"/>
</dbReference>
<dbReference type="OrthoDB" id="7570189at2"/>
<dbReference type="Proteomes" id="UP000186221">
    <property type="component" value="Unassembled WGS sequence"/>
</dbReference>
<dbReference type="AlphaFoldDB" id="A0A1N7J641"/>
<proteinExistence type="predicted"/>
<dbReference type="InterPro" id="IPR038666">
    <property type="entry name" value="SSP1_head-tail_sf"/>
</dbReference>
<dbReference type="Gene3D" id="2.40.10.270">
    <property type="entry name" value="Bacteriophage SPP1 head-tail adaptor protein"/>
    <property type="match status" value="1"/>
</dbReference>
<sequence length="112" mass="11855">MSLPDFNHELVLEEAVRLPDGAGGYALGWQPLGTLWAALRAGTGAARGGEAVTLASVPYKVVVRAAPVGSPRRPKPAQRFRDGTRVFGILAVADDDPQGRTLTCFVREEVAA</sequence>
<gene>
    <name evidence="1" type="ORF">SAMN05421580_101391</name>
</gene>
<protein>
    <submittedName>
        <fullName evidence="1">Head-tail adaptor</fullName>
    </submittedName>
</protein>
<organism evidence="1 2">
    <name type="scientific">Rhodobacter aestuarii</name>
    <dbReference type="NCBI Taxonomy" id="453582"/>
    <lineage>
        <taxon>Bacteria</taxon>
        <taxon>Pseudomonadati</taxon>
        <taxon>Pseudomonadota</taxon>
        <taxon>Alphaproteobacteria</taxon>
        <taxon>Rhodobacterales</taxon>
        <taxon>Rhodobacter group</taxon>
        <taxon>Rhodobacter</taxon>
    </lineage>
</organism>
<dbReference type="EMBL" id="FTOG01000001">
    <property type="protein sequence ID" value="SIS44774.1"/>
    <property type="molecule type" value="Genomic_DNA"/>
</dbReference>
<evidence type="ECO:0000313" key="1">
    <source>
        <dbReference type="EMBL" id="SIS44774.1"/>
    </source>
</evidence>
<dbReference type="STRING" id="453582.SAMN05421580_101391"/>
<evidence type="ECO:0000313" key="2">
    <source>
        <dbReference type="Proteomes" id="UP000186221"/>
    </source>
</evidence>